<gene>
    <name evidence="7" type="ORF">GRF63_06520</name>
</gene>
<dbReference type="PANTHER" id="PTHR43133:SF63">
    <property type="entry name" value="RNA POLYMERASE SIGMA FACTOR FECI-RELATED"/>
    <property type="match status" value="1"/>
</dbReference>
<dbReference type="RefSeq" id="WP_160485114.1">
    <property type="nucleotide sequence ID" value="NZ_WUBR01000001.1"/>
</dbReference>
<dbReference type="PANTHER" id="PTHR43133">
    <property type="entry name" value="RNA POLYMERASE ECF-TYPE SIGMA FACTO"/>
    <property type="match status" value="1"/>
</dbReference>
<organism evidence="7 8">
    <name type="scientific">Aurantiacibacter rhizosphaerae</name>
    <dbReference type="NCBI Taxonomy" id="2691582"/>
    <lineage>
        <taxon>Bacteria</taxon>
        <taxon>Pseudomonadati</taxon>
        <taxon>Pseudomonadota</taxon>
        <taxon>Alphaproteobacteria</taxon>
        <taxon>Sphingomonadales</taxon>
        <taxon>Erythrobacteraceae</taxon>
        <taxon>Aurantiacibacter</taxon>
    </lineage>
</organism>
<accession>A0A844XDH6</accession>
<dbReference type="Proteomes" id="UP000461409">
    <property type="component" value="Unassembled WGS sequence"/>
</dbReference>
<dbReference type="CDD" id="cd06171">
    <property type="entry name" value="Sigma70_r4"/>
    <property type="match status" value="1"/>
</dbReference>
<feature type="domain" description="RNA polymerase sigma factor 70 region 4 type 2" evidence="6">
    <location>
        <begin position="110"/>
        <end position="161"/>
    </location>
</feature>
<evidence type="ECO:0000256" key="4">
    <source>
        <dbReference type="ARBA" id="ARBA00023163"/>
    </source>
</evidence>
<dbReference type="Pfam" id="PF04542">
    <property type="entry name" value="Sigma70_r2"/>
    <property type="match status" value="1"/>
</dbReference>
<reference evidence="7 8" key="1">
    <citation type="submission" date="2019-12" db="EMBL/GenBank/DDBJ databases">
        <authorList>
            <person name="Lee S.D."/>
        </authorList>
    </citation>
    <scope>NUCLEOTIDE SEQUENCE [LARGE SCALE GENOMIC DNA]</scope>
    <source>
        <strain evidence="7 8">GH3-10</strain>
    </source>
</reference>
<keyword evidence="8" id="KW-1185">Reference proteome</keyword>
<sequence length="169" mass="19664">MVSKEEEKWANFHRDYRPALIAFFLRRTHDYAEAEDLSHEVFIRIADKDDTAFRQTDAYIFQVAANLLRDRGRRSQVRSDYASRQRLSDELGIDPLDPHRISVGRESLALLTSALEELPERTRQIFMLFRYEQIDQRTIAESFGISVSAVEKHVHRAMAKLIKALGEKA</sequence>
<dbReference type="InterPro" id="IPR013325">
    <property type="entry name" value="RNA_pol_sigma_r2"/>
</dbReference>
<keyword evidence="4" id="KW-0804">Transcription</keyword>
<dbReference type="InterPro" id="IPR013249">
    <property type="entry name" value="RNA_pol_sigma70_r4_t2"/>
</dbReference>
<dbReference type="GO" id="GO:0006352">
    <property type="term" value="P:DNA-templated transcription initiation"/>
    <property type="evidence" value="ECO:0007669"/>
    <property type="project" value="InterPro"/>
</dbReference>
<keyword evidence="3" id="KW-0731">Sigma factor</keyword>
<dbReference type="InterPro" id="IPR013324">
    <property type="entry name" value="RNA_pol_sigma_r3/r4-like"/>
</dbReference>
<dbReference type="InterPro" id="IPR007627">
    <property type="entry name" value="RNA_pol_sigma70_r2"/>
</dbReference>
<evidence type="ECO:0000256" key="2">
    <source>
        <dbReference type="ARBA" id="ARBA00023015"/>
    </source>
</evidence>
<dbReference type="GO" id="GO:0016987">
    <property type="term" value="F:sigma factor activity"/>
    <property type="evidence" value="ECO:0007669"/>
    <property type="project" value="UniProtKB-KW"/>
</dbReference>
<evidence type="ECO:0000313" key="8">
    <source>
        <dbReference type="Proteomes" id="UP000461409"/>
    </source>
</evidence>
<dbReference type="SUPFAM" id="SSF88659">
    <property type="entry name" value="Sigma3 and sigma4 domains of RNA polymerase sigma factors"/>
    <property type="match status" value="1"/>
</dbReference>
<dbReference type="AlphaFoldDB" id="A0A844XDH6"/>
<dbReference type="InterPro" id="IPR014284">
    <property type="entry name" value="RNA_pol_sigma-70_dom"/>
</dbReference>
<evidence type="ECO:0000256" key="3">
    <source>
        <dbReference type="ARBA" id="ARBA00023082"/>
    </source>
</evidence>
<dbReference type="Gene3D" id="1.10.10.10">
    <property type="entry name" value="Winged helix-like DNA-binding domain superfamily/Winged helix DNA-binding domain"/>
    <property type="match status" value="1"/>
</dbReference>
<comment type="similarity">
    <text evidence="1">Belongs to the sigma-70 factor family. ECF subfamily.</text>
</comment>
<evidence type="ECO:0000256" key="1">
    <source>
        <dbReference type="ARBA" id="ARBA00010641"/>
    </source>
</evidence>
<protein>
    <submittedName>
        <fullName evidence="7">Sigma-70 family RNA polymerase sigma factor</fullName>
    </submittedName>
</protein>
<evidence type="ECO:0000259" key="5">
    <source>
        <dbReference type="Pfam" id="PF04542"/>
    </source>
</evidence>
<dbReference type="GO" id="GO:0003677">
    <property type="term" value="F:DNA binding"/>
    <property type="evidence" value="ECO:0007669"/>
    <property type="project" value="InterPro"/>
</dbReference>
<name>A0A844XDH6_9SPHN</name>
<dbReference type="Pfam" id="PF08281">
    <property type="entry name" value="Sigma70_r4_2"/>
    <property type="match status" value="1"/>
</dbReference>
<reference evidence="7 8" key="2">
    <citation type="submission" date="2020-02" db="EMBL/GenBank/DDBJ databases">
        <title>Erythrobacter dongmakensis sp. nov., isolated from a tidal mudflat.</title>
        <authorList>
            <person name="Kim I.S."/>
        </authorList>
    </citation>
    <scope>NUCLEOTIDE SEQUENCE [LARGE SCALE GENOMIC DNA]</scope>
    <source>
        <strain evidence="7 8">GH3-10</strain>
    </source>
</reference>
<feature type="domain" description="RNA polymerase sigma-70 region 2" evidence="5">
    <location>
        <begin position="14"/>
        <end position="76"/>
    </location>
</feature>
<dbReference type="EMBL" id="WUBR01000001">
    <property type="protein sequence ID" value="MWV27555.1"/>
    <property type="molecule type" value="Genomic_DNA"/>
</dbReference>
<dbReference type="SUPFAM" id="SSF88946">
    <property type="entry name" value="Sigma2 domain of RNA polymerase sigma factors"/>
    <property type="match status" value="1"/>
</dbReference>
<dbReference type="NCBIfam" id="TIGR02937">
    <property type="entry name" value="sigma70-ECF"/>
    <property type="match status" value="1"/>
</dbReference>
<proteinExistence type="inferred from homology"/>
<evidence type="ECO:0000259" key="6">
    <source>
        <dbReference type="Pfam" id="PF08281"/>
    </source>
</evidence>
<comment type="caution">
    <text evidence="7">The sequence shown here is derived from an EMBL/GenBank/DDBJ whole genome shotgun (WGS) entry which is preliminary data.</text>
</comment>
<dbReference type="InterPro" id="IPR039425">
    <property type="entry name" value="RNA_pol_sigma-70-like"/>
</dbReference>
<evidence type="ECO:0000313" key="7">
    <source>
        <dbReference type="EMBL" id="MWV27555.1"/>
    </source>
</evidence>
<dbReference type="Gene3D" id="1.10.1740.10">
    <property type="match status" value="1"/>
</dbReference>
<keyword evidence="2" id="KW-0805">Transcription regulation</keyword>
<dbReference type="InterPro" id="IPR036388">
    <property type="entry name" value="WH-like_DNA-bd_sf"/>
</dbReference>